<evidence type="ECO:0000256" key="4">
    <source>
        <dbReference type="ARBA" id="ARBA00022750"/>
    </source>
</evidence>
<dbReference type="Proteomes" id="UP001244011">
    <property type="component" value="Unassembled WGS sequence"/>
</dbReference>
<evidence type="ECO:0000256" key="1">
    <source>
        <dbReference type="ARBA" id="ARBA00007447"/>
    </source>
</evidence>
<dbReference type="Gene3D" id="2.40.70.10">
    <property type="entry name" value="Acid Proteases"/>
    <property type="match status" value="2"/>
</dbReference>
<dbReference type="InterPro" id="IPR001969">
    <property type="entry name" value="Aspartic_peptidase_AS"/>
</dbReference>
<comment type="similarity">
    <text evidence="1 7">Belongs to the peptidase A1 family.</text>
</comment>
<evidence type="ECO:0000259" key="9">
    <source>
        <dbReference type="PROSITE" id="PS51767"/>
    </source>
</evidence>
<dbReference type="CDD" id="cd05474">
    <property type="entry name" value="SAP_like"/>
    <property type="match status" value="1"/>
</dbReference>
<feature type="signal peptide" evidence="8">
    <location>
        <begin position="1"/>
        <end position="18"/>
    </location>
</feature>
<accession>A0AAJ0BT95</accession>
<evidence type="ECO:0000256" key="3">
    <source>
        <dbReference type="ARBA" id="ARBA00022729"/>
    </source>
</evidence>
<feature type="active site" evidence="6">
    <location>
        <position position="82"/>
    </location>
</feature>
<keyword evidence="5 7" id="KW-0378">Hydrolase</keyword>
<sequence>MASKFLLPLAVVAACCTASVLPRAPSQDVHGSWVTYPITRAARHRPLTKRDFDVPLYNVTSISYLIELSIGTPGQSVKVAIDTGSDELWVNPNCSSDDLTFSQQSECLANDEYNPAKSKTAQVTTDTTEIQYGKGFVELEYVKDNIALPGSTVNVTDAQFGVATDSSELNEGILGLGFGKGFNLPYNNLIDDLFLQNVTQTKAFGIALGSVDEDNGGTLIFGGVDTKKFTGPLITNKILGPQDGESLFRYWIEMTSIALSKPGTSKVYANSHMAVVIDSGSSLSYLPSSVVSAMARDTEGQFDSRSGLYVVPCKQLSQRGSFDFAFGQATIRVPFNEFIWQYDANTCILGAVPVDSSTGITALLGDTFMRSAFVVFDQSEKVIGLAEYVNCGENEKAIPAGGLSAGNFTGECNAKNSRNAAGRTTYSSAALVVGLSVGAMMSFL</sequence>
<dbReference type="PANTHER" id="PTHR47966">
    <property type="entry name" value="BETA-SITE APP-CLEAVING ENZYME, ISOFORM A-RELATED"/>
    <property type="match status" value="1"/>
</dbReference>
<dbReference type="InterPro" id="IPR021109">
    <property type="entry name" value="Peptidase_aspartic_dom_sf"/>
</dbReference>
<feature type="chain" id="PRO_5042605938" evidence="8">
    <location>
        <begin position="19"/>
        <end position="444"/>
    </location>
</feature>
<dbReference type="PROSITE" id="PS51257">
    <property type="entry name" value="PROKAR_LIPOPROTEIN"/>
    <property type="match status" value="1"/>
</dbReference>
<gene>
    <name evidence="10" type="ORF">QBC33DRAFT_548026</name>
</gene>
<dbReference type="RefSeq" id="XP_060280306.1">
    <property type="nucleotide sequence ID" value="XM_060428795.1"/>
</dbReference>
<evidence type="ECO:0000256" key="5">
    <source>
        <dbReference type="ARBA" id="ARBA00022801"/>
    </source>
</evidence>
<dbReference type="AlphaFoldDB" id="A0AAJ0BT95"/>
<dbReference type="GeneID" id="85311982"/>
<keyword evidence="4 7" id="KW-0064">Aspartyl protease</keyword>
<dbReference type="EMBL" id="MU839022">
    <property type="protein sequence ID" value="KAK1764093.1"/>
    <property type="molecule type" value="Genomic_DNA"/>
</dbReference>
<organism evidence="10 11">
    <name type="scientific">Phialemonium atrogriseum</name>
    <dbReference type="NCBI Taxonomy" id="1093897"/>
    <lineage>
        <taxon>Eukaryota</taxon>
        <taxon>Fungi</taxon>
        <taxon>Dikarya</taxon>
        <taxon>Ascomycota</taxon>
        <taxon>Pezizomycotina</taxon>
        <taxon>Sordariomycetes</taxon>
        <taxon>Sordariomycetidae</taxon>
        <taxon>Cephalothecales</taxon>
        <taxon>Cephalothecaceae</taxon>
        <taxon>Phialemonium</taxon>
    </lineage>
</organism>
<evidence type="ECO:0000256" key="7">
    <source>
        <dbReference type="RuleBase" id="RU000454"/>
    </source>
</evidence>
<keyword evidence="3 8" id="KW-0732">Signal</keyword>
<dbReference type="InterPro" id="IPR033876">
    <property type="entry name" value="SAP-like"/>
</dbReference>
<dbReference type="SUPFAM" id="SSF50630">
    <property type="entry name" value="Acid proteases"/>
    <property type="match status" value="1"/>
</dbReference>
<dbReference type="GO" id="GO:0004190">
    <property type="term" value="F:aspartic-type endopeptidase activity"/>
    <property type="evidence" value="ECO:0007669"/>
    <property type="project" value="UniProtKB-KW"/>
</dbReference>
<dbReference type="InterPro" id="IPR033121">
    <property type="entry name" value="PEPTIDASE_A1"/>
</dbReference>
<feature type="domain" description="Peptidase A1" evidence="9">
    <location>
        <begin position="64"/>
        <end position="386"/>
    </location>
</feature>
<protein>
    <submittedName>
        <fullName evidence="10">Acid protease</fullName>
    </submittedName>
</protein>
<evidence type="ECO:0000313" key="11">
    <source>
        <dbReference type="Proteomes" id="UP001244011"/>
    </source>
</evidence>
<evidence type="ECO:0000256" key="6">
    <source>
        <dbReference type="PIRSR" id="PIRSR601461-1"/>
    </source>
</evidence>
<comment type="caution">
    <text evidence="10">The sequence shown here is derived from an EMBL/GenBank/DDBJ whole genome shotgun (WGS) entry which is preliminary data.</text>
</comment>
<dbReference type="PROSITE" id="PS51767">
    <property type="entry name" value="PEPTIDASE_A1"/>
    <property type="match status" value="1"/>
</dbReference>
<evidence type="ECO:0000256" key="2">
    <source>
        <dbReference type="ARBA" id="ARBA00022670"/>
    </source>
</evidence>
<keyword evidence="2 7" id="KW-0645">Protease</keyword>
<dbReference type="PANTHER" id="PTHR47966:SF65">
    <property type="entry name" value="ASPARTIC-TYPE ENDOPEPTIDASE"/>
    <property type="match status" value="1"/>
</dbReference>
<dbReference type="PRINTS" id="PR00792">
    <property type="entry name" value="PEPSIN"/>
</dbReference>
<reference evidence="10" key="1">
    <citation type="submission" date="2023-06" db="EMBL/GenBank/DDBJ databases">
        <title>Genome-scale phylogeny and comparative genomics of the fungal order Sordariales.</title>
        <authorList>
            <consortium name="Lawrence Berkeley National Laboratory"/>
            <person name="Hensen N."/>
            <person name="Bonometti L."/>
            <person name="Westerberg I."/>
            <person name="Brannstrom I.O."/>
            <person name="Guillou S."/>
            <person name="Cros-Aarteil S."/>
            <person name="Calhoun S."/>
            <person name="Haridas S."/>
            <person name="Kuo A."/>
            <person name="Mondo S."/>
            <person name="Pangilinan J."/>
            <person name="Riley R."/>
            <person name="Labutti K."/>
            <person name="Andreopoulos B."/>
            <person name="Lipzen A."/>
            <person name="Chen C."/>
            <person name="Yanf M."/>
            <person name="Daum C."/>
            <person name="Ng V."/>
            <person name="Clum A."/>
            <person name="Steindorff A."/>
            <person name="Ohm R."/>
            <person name="Martin F."/>
            <person name="Silar P."/>
            <person name="Natvig D."/>
            <person name="Lalanne C."/>
            <person name="Gautier V."/>
            <person name="Ament-Velasquez S.L."/>
            <person name="Kruys A."/>
            <person name="Hutchinson M.I."/>
            <person name="Powell A.J."/>
            <person name="Barry K."/>
            <person name="Miller A.N."/>
            <person name="Grigoriev I.V."/>
            <person name="Debuchy R."/>
            <person name="Gladieux P."/>
            <person name="Thoren M.H."/>
            <person name="Johannesson H."/>
        </authorList>
    </citation>
    <scope>NUCLEOTIDE SEQUENCE</scope>
    <source>
        <strain evidence="10">8032-3</strain>
    </source>
</reference>
<keyword evidence="11" id="KW-1185">Reference proteome</keyword>
<dbReference type="Pfam" id="PF00026">
    <property type="entry name" value="Asp"/>
    <property type="match status" value="1"/>
</dbReference>
<dbReference type="PROSITE" id="PS00141">
    <property type="entry name" value="ASP_PROTEASE"/>
    <property type="match status" value="2"/>
</dbReference>
<dbReference type="GO" id="GO:0006508">
    <property type="term" value="P:proteolysis"/>
    <property type="evidence" value="ECO:0007669"/>
    <property type="project" value="UniProtKB-KW"/>
</dbReference>
<evidence type="ECO:0000256" key="8">
    <source>
        <dbReference type="SAM" id="SignalP"/>
    </source>
</evidence>
<evidence type="ECO:0000313" key="10">
    <source>
        <dbReference type="EMBL" id="KAK1764093.1"/>
    </source>
</evidence>
<feature type="active site" evidence="6">
    <location>
        <position position="278"/>
    </location>
</feature>
<dbReference type="InterPro" id="IPR001461">
    <property type="entry name" value="Aspartic_peptidase_A1"/>
</dbReference>
<proteinExistence type="inferred from homology"/>
<name>A0AAJ0BT95_9PEZI</name>